<comment type="subcellular location">
    <subcellularLocation>
        <location evidence="3">Cytoplasm</location>
    </subcellularLocation>
    <text evidence="3">The tmRNA-SmpB complex associates with stalled 70S ribosomes.</text>
</comment>
<dbReference type="PROSITE" id="PS01317">
    <property type="entry name" value="SSRP"/>
    <property type="match status" value="1"/>
</dbReference>
<dbReference type="NCBIfam" id="NF003843">
    <property type="entry name" value="PRK05422.1"/>
    <property type="match status" value="1"/>
</dbReference>
<evidence type="ECO:0000256" key="2">
    <source>
        <dbReference type="ARBA" id="ARBA00022884"/>
    </source>
</evidence>
<protein>
    <recommendedName>
        <fullName evidence="3">SsrA-binding protein</fullName>
    </recommendedName>
    <alternativeName>
        <fullName evidence="3">Small protein B</fullName>
    </alternativeName>
</protein>
<dbReference type="GO" id="GO:0070930">
    <property type="term" value="P:trans-translation-dependent protein tagging"/>
    <property type="evidence" value="ECO:0007669"/>
    <property type="project" value="TreeGrafter"/>
</dbReference>
<dbReference type="InterPro" id="IPR000037">
    <property type="entry name" value="SsrA-bd_prot"/>
</dbReference>
<dbReference type="AlphaFoldDB" id="A0AAE3QQM6"/>
<dbReference type="HAMAP" id="MF_00023">
    <property type="entry name" value="SmpB"/>
    <property type="match status" value="1"/>
</dbReference>
<dbReference type="InterPro" id="IPR020081">
    <property type="entry name" value="SsrA-bd_prot_CS"/>
</dbReference>
<dbReference type="CDD" id="cd09294">
    <property type="entry name" value="SmpB"/>
    <property type="match status" value="1"/>
</dbReference>
<dbReference type="GO" id="GO:0070929">
    <property type="term" value="P:trans-translation"/>
    <property type="evidence" value="ECO:0007669"/>
    <property type="project" value="UniProtKB-UniRule"/>
</dbReference>
<proteinExistence type="inferred from homology"/>
<keyword evidence="2 3" id="KW-0694">RNA-binding</keyword>
<comment type="function">
    <text evidence="3">Required for rescue of stalled ribosomes mediated by trans-translation. Binds to transfer-messenger RNA (tmRNA), required for stable association of tmRNA with ribosomes. tmRNA and SmpB together mimic tRNA shape, replacing the anticodon stem-loop with SmpB. tmRNA is encoded by the ssrA gene; the 2 termini fold to resemble tRNA(Ala) and it encodes a 'tag peptide', a short internal open reading frame. During trans-translation Ala-aminoacylated tmRNA acts like a tRNA, entering the A-site of stalled ribosomes, displacing the stalled mRNA. The ribosome then switches to translate the ORF on the tmRNA; the nascent peptide is terminated with the 'tag peptide' encoded by the tmRNA and targeted for degradation. The ribosome is freed to recommence translation, which seems to be the essential function of trans-translation.</text>
</comment>
<dbReference type="PANTHER" id="PTHR30308">
    <property type="entry name" value="TMRNA-BINDING COMPONENT OF TRANS-TRANSLATION TAGGING COMPLEX"/>
    <property type="match status" value="1"/>
</dbReference>
<dbReference type="EMBL" id="JASJOS010000005">
    <property type="protein sequence ID" value="MDJ1481346.1"/>
    <property type="molecule type" value="Genomic_DNA"/>
</dbReference>
<evidence type="ECO:0000256" key="3">
    <source>
        <dbReference type="HAMAP-Rule" id="MF_00023"/>
    </source>
</evidence>
<name>A0AAE3QQM6_9BACT</name>
<evidence type="ECO:0000256" key="1">
    <source>
        <dbReference type="ARBA" id="ARBA00022490"/>
    </source>
</evidence>
<organism evidence="4 5">
    <name type="scientific">Xanthocytophaga flava</name>
    <dbReference type="NCBI Taxonomy" id="3048013"/>
    <lineage>
        <taxon>Bacteria</taxon>
        <taxon>Pseudomonadati</taxon>
        <taxon>Bacteroidota</taxon>
        <taxon>Cytophagia</taxon>
        <taxon>Cytophagales</taxon>
        <taxon>Rhodocytophagaceae</taxon>
        <taxon>Xanthocytophaga</taxon>
    </lineage>
</organism>
<accession>A0AAE3QQM6</accession>
<dbReference type="Proteomes" id="UP001241110">
    <property type="component" value="Unassembled WGS sequence"/>
</dbReference>
<dbReference type="GO" id="GO:0005829">
    <property type="term" value="C:cytosol"/>
    <property type="evidence" value="ECO:0007669"/>
    <property type="project" value="TreeGrafter"/>
</dbReference>
<dbReference type="RefSeq" id="WP_313978982.1">
    <property type="nucleotide sequence ID" value="NZ_JASJOR010000013.1"/>
</dbReference>
<sequence length="152" mass="18163">MAKEKIEKIVNIKNKRASFEYQFLDTYVTGIMLTGTEIKSIRQQKVNLQDAYCYFHDNELFIKNMNISKYSEGTYYNHDPLRERKLLMKKNELRKLENKLDDGLTIVPLRLFINDRGLAKMEIALARGKKLYDKREDIKSRDVSREMARERY</sequence>
<dbReference type="InterPro" id="IPR023620">
    <property type="entry name" value="SmpB"/>
</dbReference>
<comment type="similarity">
    <text evidence="3">Belongs to the SmpB family.</text>
</comment>
<dbReference type="SUPFAM" id="SSF74982">
    <property type="entry name" value="Small protein B (SmpB)"/>
    <property type="match status" value="1"/>
</dbReference>
<dbReference type="Pfam" id="PF01668">
    <property type="entry name" value="SmpB"/>
    <property type="match status" value="1"/>
</dbReference>
<dbReference type="PANTHER" id="PTHR30308:SF2">
    <property type="entry name" value="SSRA-BINDING PROTEIN"/>
    <property type="match status" value="1"/>
</dbReference>
<evidence type="ECO:0000313" key="5">
    <source>
        <dbReference type="Proteomes" id="UP001241110"/>
    </source>
</evidence>
<keyword evidence="1 3" id="KW-0963">Cytoplasm</keyword>
<dbReference type="Gene3D" id="2.40.280.10">
    <property type="match status" value="1"/>
</dbReference>
<dbReference type="NCBIfam" id="TIGR00086">
    <property type="entry name" value="smpB"/>
    <property type="match status" value="1"/>
</dbReference>
<dbReference type="GO" id="GO:0003723">
    <property type="term" value="F:RNA binding"/>
    <property type="evidence" value="ECO:0007669"/>
    <property type="project" value="UniProtKB-UniRule"/>
</dbReference>
<comment type="caution">
    <text evidence="4">The sequence shown here is derived from an EMBL/GenBank/DDBJ whole genome shotgun (WGS) entry which is preliminary data.</text>
</comment>
<reference evidence="4" key="1">
    <citation type="submission" date="2023-05" db="EMBL/GenBank/DDBJ databases">
        <authorList>
            <person name="Zhang X."/>
        </authorList>
    </citation>
    <scope>NUCLEOTIDE SEQUENCE</scope>
    <source>
        <strain evidence="4">YF14B1</strain>
    </source>
</reference>
<evidence type="ECO:0000313" key="4">
    <source>
        <dbReference type="EMBL" id="MDJ1481346.1"/>
    </source>
</evidence>
<gene>
    <name evidence="3 4" type="primary">smpB</name>
    <name evidence="4" type="ORF">QNI16_12685</name>
</gene>